<evidence type="ECO:0000313" key="6">
    <source>
        <dbReference type="Proteomes" id="UP000242351"/>
    </source>
</evidence>
<dbReference type="InterPro" id="IPR000551">
    <property type="entry name" value="MerR-type_HTH_dom"/>
</dbReference>
<feature type="domain" description="HTH merR-type" evidence="4">
    <location>
        <begin position="3"/>
        <end position="72"/>
    </location>
</feature>
<dbReference type="GO" id="GO:0003700">
    <property type="term" value="F:DNA-binding transcription factor activity"/>
    <property type="evidence" value="ECO:0007669"/>
    <property type="project" value="InterPro"/>
</dbReference>
<keyword evidence="2" id="KW-0238">DNA-binding</keyword>
<keyword evidence="1" id="KW-0805">Transcription regulation</keyword>
<protein>
    <submittedName>
        <fullName evidence="5">Cd(II)/Pb(II)-responsive transcriptional regulator</fullName>
    </submittedName>
</protein>
<dbReference type="InterPro" id="IPR011791">
    <property type="entry name" value="CadR-PbrR"/>
</dbReference>
<dbReference type="Gene3D" id="1.10.1660.10">
    <property type="match status" value="1"/>
</dbReference>
<reference evidence="5 6" key="1">
    <citation type="submission" date="2017-11" db="EMBL/GenBank/DDBJ databases">
        <authorList>
            <person name="Han C.G."/>
        </authorList>
    </citation>
    <scope>NUCLEOTIDE SEQUENCE [LARGE SCALE GENOMIC DNA]</scope>
    <source>
        <strain evidence="5 6">ANC 5347</strain>
    </source>
</reference>
<name>A0A2H9UL21_9GAMM</name>
<evidence type="ECO:0000256" key="3">
    <source>
        <dbReference type="ARBA" id="ARBA00023163"/>
    </source>
</evidence>
<dbReference type="Proteomes" id="UP000242351">
    <property type="component" value="Unassembled WGS sequence"/>
</dbReference>
<dbReference type="Pfam" id="PF09278">
    <property type="entry name" value="MerR-DNA-bind"/>
    <property type="match status" value="1"/>
</dbReference>
<dbReference type="InterPro" id="IPR047057">
    <property type="entry name" value="MerR_fam"/>
</dbReference>
<evidence type="ECO:0000259" key="4">
    <source>
        <dbReference type="PROSITE" id="PS50937"/>
    </source>
</evidence>
<dbReference type="SMART" id="SM00422">
    <property type="entry name" value="HTH_MERR"/>
    <property type="match status" value="1"/>
</dbReference>
<comment type="caution">
    <text evidence="5">The sequence shown here is derived from an EMBL/GenBank/DDBJ whole genome shotgun (WGS) entry which is preliminary data.</text>
</comment>
<organism evidence="5 6">
    <name type="scientific">Acinetobacter pseudolwoffii</name>
    <dbReference type="NCBI Taxonomy" id="2053287"/>
    <lineage>
        <taxon>Bacteria</taxon>
        <taxon>Pseudomonadati</taxon>
        <taxon>Pseudomonadota</taxon>
        <taxon>Gammaproteobacteria</taxon>
        <taxon>Moraxellales</taxon>
        <taxon>Moraxellaceae</taxon>
        <taxon>Acinetobacter</taxon>
    </lineage>
</organism>
<dbReference type="RefSeq" id="WP_005097491.1">
    <property type="nucleotide sequence ID" value="NZ_CP084300.1"/>
</dbReference>
<keyword evidence="3" id="KW-0804">Transcription</keyword>
<dbReference type="PANTHER" id="PTHR30204:SF94">
    <property type="entry name" value="HEAVY METAL-DEPENDENT TRANSCRIPTIONAL REGULATOR HI_0293-RELATED"/>
    <property type="match status" value="1"/>
</dbReference>
<sequence length="136" mass="15948">MSVYLISEIAKKTALSTDSIRFYEKKGLIQPNFRASNRYRYYGEEALKRLLFIKRCRALDMSLKEIEALIKLEQNPQQECGAVNQLIDQHLEDISKKIRELQLFEQQLIALRKSCNVPTTIDHCQILKMLEQTENN</sequence>
<dbReference type="GO" id="GO:0045893">
    <property type="term" value="P:positive regulation of DNA-templated transcription"/>
    <property type="evidence" value="ECO:0007669"/>
    <property type="project" value="InterPro"/>
</dbReference>
<evidence type="ECO:0000313" key="5">
    <source>
        <dbReference type="EMBL" id="PJI32412.1"/>
    </source>
</evidence>
<dbReference type="EMBL" id="PGOZ01000009">
    <property type="protein sequence ID" value="PJI32412.1"/>
    <property type="molecule type" value="Genomic_DNA"/>
</dbReference>
<accession>A0A2H9UL21</accession>
<dbReference type="InterPro" id="IPR009061">
    <property type="entry name" value="DNA-bd_dom_put_sf"/>
</dbReference>
<dbReference type="PRINTS" id="PR00040">
    <property type="entry name" value="HTHMERR"/>
</dbReference>
<evidence type="ECO:0000256" key="1">
    <source>
        <dbReference type="ARBA" id="ARBA00023015"/>
    </source>
</evidence>
<dbReference type="AlphaFoldDB" id="A0A2H9UL21"/>
<dbReference type="SUPFAM" id="SSF46955">
    <property type="entry name" value="Putative DNA-binding domain"/>
    <property type="match status" value="1"/>
</dbReference>
<dbReference type="GO" id="GO:0003677">
    <property type="term" value="F:DNA binding"/>
    <property type="evidence" value="ECO:0007669"/>
    <property type="project" value="UniProtKB-KW"/>
</dbReference>
<dbReference type="PROSITE" id="PS50937">
    <property type="entry name" value="HTH_MERR_2"/>
    <property type="match status" value="1"/>
</dbReference>
<dbReference type="GO" id="GO:0046872">
    <property type="term" value="F:metal ion binding"/>
    <property type="evidence" value="ECO:0007669"/>
    <property type="project" value="InterPro"/>
</dbReference>
<evidence type="ECO:0000256" key="2">
    <source>
        <dbReference type="ARBA" id="ARBA00023125"/>
    </source>
</evidence>
<proteinExistence type="predicted"/>
<dbReference type="CDD" id="cd04784">
    <property type="entry name" value="HTH_CadR-PbrR"/>
    <property type="match status" value="1"/>
</dbReference>
<dbReference type="PANTHER" id="PTHR30204">
    <property type="entry name" value="REDOX-CYCLING DRUG-SENSING TRANSCRIPTIONAL ACTIVATOR SOXR"/>
    <property type="match status" value="1"/>
</dbReference>
<gene>
    <name evidence="5" type="ORF">CU320_08230</name>
</gene>
<reference evidence="5 6" key="2">
    <citation type="submission" date="2017-12" db="EMBL/GenBank/DDBJ databases">
        <title>Revising the taxonomy of the Acinetobacter lwoffii group: the description of Acinetobacter pseudolwoffii sp. nov. and emended description of Acinetobacter lwoffii.</title>
        <authorList>
            <person name="Nemec A."/>
        </authorList>
    </citation>
    <scope>NUCLEOTIDE SEQUENCE [LARGE SCALE GENOMIC DNA]</scope>
    <source>
        <strain evidence="5 6">ANC 5347</strain>
    </source>
</reference>
<dbReference type="Pfam" id="PF00376">
    <property type="entry name" value="MerR"/>
    <property type="match status" value="1"/>
</dbReference>
<dbReference type="InterPro" id="IPR015358">
    <property type="entry name" value="Tscrpt_reg_MerR_DNA-bd"/>
</dbReference>